<keyword evidence="1" id="KW-0732">Signal</keyword>
<dbReference type="Gene3D" id="3.20.20.370">
    <property type="entry name" value="Glycoside hydrolase/deacetylase"/>
    <property type="match status" value="1"/>
</dbReference>
<evidence type="ECO:0000259" key="2">
    <source>
        <dbReference type="PROSITE" id="PS51677"/>
    </source>
</evidence>
<feature type="chain" id="PRO_5004879010" description="NodB homology domain-containing protein" evidence="1">
    <location>
        <begin position="29"/>
        <end position="588"/>
    </location>
</feature>
<dbReference type="InterPro" id="IPR051922">
    <property type="entry name" value="Bact_Sporulation_Assoc"/>
</dbReference>
<dbReference type="PROSITE" id="PS51677">
    <property type="entry name" value="NODB"/>
    <property type="match status" value="1"/>
</dbReference>
<dbReference type="RefSeq" id="WP_083433501.1">
    <property type="nucleotide sequence ID" value="NZ_HG764815.1"/>
</dbReference>
<dbReference type="GO" id="GO:0005975">
    <property type="term" value="P:carbohydrate metabolic process"/>
    <property type="evidence" value="ECO:0007669"/>
    <property type="project" value="InterPro"/>
</dbReference>
<dbReference type="InterPro" id="IPR002509">
    <property type="entry name" value="NODB_dom"/>
</dbReference>
<feature type="signal peptide" evidence="1">
    <location>
        <begin position="1"/>
        <end position="28"/>
    </location>
</feature>
<dbReference type="SUPFAM" id="SSF88713">
    <property type="entry name" value="Glycoside hydrolase/deacetylase"/>
    <property type="match status" value="1"/>
</dbReference>
<dbReference type="STRING" id="1193182.BN11_350009"/>
<reference evidence="3 4" key="1">
    <citation type="journal article" date="2013" name="ISME J.">
        <title>A metabolic model for members of the genus Tetrasphaera involved in enhanced biological phosphorus removal.</title>
        <authorList>
            <person name="Kristiansen R."/>
            <person name="Nguyen H.T.T."/>
            <person name="Saunders A.M."/>
            <person name="Nielsen J.L."/>
            <person name="Wimmer R."/>
            <person name="Le V.Q."/>
            <person name="McIlroy S.J."/>
            <person name="Petrovski S."/>
            <person name="Seviour R.J."/>
            <person name="Calteau A."/>
            <person name="Nielsen K.L."/>
            <person name="Nielsen P.H."/>
        </authorList>
    </citation>
    <scope>NUCLEOTIDE SEQUENCE [LARGE SCALE GENOMIC DNA]</scope>
    <source>
        <strain evidence="3 4">Ben110</strain>
    </source>
</reference>
<dbReference type="InterPro" id="IPR011330">
    <property type="entry name" value="Glyco_hydro/deAcase_b/a-brl"/>
</dbReference>
<protein>
    <recommendedName>
        <fullName evidence="2">NodB homology domain-containing protein</fullName>
    </recommendedName>
</protein>
<organism evidence="3 4">
    <name type="scientific">Nostocoides australiense Ben110</name>
    <dbReference type="NCBI Taxonomy" id="1193182"/>
    <lineage>
        <taxon>Bacteria</taxon>
        <taxon>Bacillati</taxon>
        <taxon>Actinomycetota</taxon>
        <taxon>Actinomycetes</taxon>
        <taxon>Micrococcales</taxon>
        <taxon>Intrasporangiaceae</taxon>
        <taxon>Nostocoides</taxon>
    </lineage>
</organism>
<dbReference type="GO" id="GO:0030288">
    <property type="term" value="C:outer membrane-bounded periplasmic space"/>
    <property type="evidence" value="ECO:0007669"/>
    <property type="project" value="TreeGrafter"/>
</dbReference>
<dbReference type="PANTHER" id="PTHR30032">
    <property type="entry name" value="N-ACETYLMURAMOYL-L-ALANINE AMIDASE-RELATED"/>
    <property type="match status" value="1"/>
</dbReference>
<dbReference type="Proteomes" id="UP000035763">
    <property type="component" value="Unassembled WGS sequence"/>
</dbReference>
<dbReference type="EMBL" id="CAJA01000279">
    <property type="protein sequence ID" value="CCH73912.1"/>
    <property type="molecule type" value="Genomic_DNA"/>
</dbReference>
<feature type="domain" description="NodB homology" evidence="2">
    <location>
        <begin position="381"/>
        <end position="580"/>
    </location>
</feature>
<dbReference type="Pfam" id="PF04122">
    <property type="entry name" value="CW_binding_2"/>
    <property type="match status" value="3"/>
</dbReference>
<evidence type="ECO:0000313" key="3">
    <source>
        <dbReference type="EMBL" id="CCH73912.1"/>
    </source>
</evidence>
<comment type="caution">
    <text evidence="3">The sequence shown here is derived from an EMBL/GenBank/DDBJ whole genome shotgun (WGS) entry which is preliminary data.</text>
</comment>
<name>W6JXU3_9MICO</name>
<evidence type="ECO:0000313" key="4">
    <source>
        <dbReference type="Proteomes" id="UP000035763"/>
    </source>
</evidence>
<dbReference type="InterPro" id="IPR007253">
    <property type="entry name" value="Cell_wall-bd_2"/>
</dbReference>
<sequence>MRRFRMSVLSACVLSAALALLGCGGSSAVAPVAPMAPALAPGVSVSSQAGARSLSFRIERLAGADRYAAAAAISREFQPGTSHWVVIASGELWSDGVAAGPVAAKLGAPVLFVTKYSVPKATAQELDRLRPSQILVLGGRATISDEVMVDLSAWTDEGAERLDGADRFAVAAKASAEVFTGTVETAYVASGRVWPDALTGGAAAAVQGSPMLLTEPDRVPAAIATELRRLAPKRIFLLGGTASVDAGVAADLADIAPVERLWGDDRYDTALAISKRIFGTDRPAMMIATGANYPEALAGSAQATRTRGPILLSRRDTLPSGTSDELTRLSPDTAYILGGPASVPINVPRLVQKELGVCWAGKPPVNTDVEAVKKIYGMTVQQIAYTLDMGGRLDGGADIVRYLIDNQVCTTFFPTSIMADTSEGREILGLIAAHPELFEVGNHTVHHCDLVNGGGGSPTSAPCQRSMTDSFIRSELSDAESVLKRLSGMPIRPYWRPPFGVYDSHVQSVVAGVGYPKTMMWSRDTIDWDPATTTQDIIDAVLDPTPETGTIVLSHLGGYHTGEALKTIVPTLRSRGMTLTTISDMWDH</sequence>
<keyword evidence="4" id="KW-1185">Reference proteome</keyword>
<proteinExistence type="predicted"/>
<dbReference type="PROSITE" id="PS51257">
    <property type="entry name" value="PROKAR_LIPOPROTEIN"/>
    <property type="match status" value="1"/>
</dbReference>
<evidence type="ECO:0000256" key="1">
    <source>
        <dbReference type="SAM" id="SignalP"/>
    </source>
</evidence>
<dbReference type="OrthoDB" id="5188291at2"/>
<gene>
    <name evidence="3" type="ORF">BN11_350009</name>
</gene>
<dbReference type="GO" id="GO:0016810">
    <property type="term" value="F:hydrolase activity, acting on carbon-nitrogen (but not peptide) bonds"/>
    <property type="evidence" value="ECO:0007669"/>
    <property type="project" value="InterPro"/>
</dbReference>
<dbReference type="Pfam" id="PF01522">
    <property type="entry name" value="Polysacc_deac_1"/>
    <property type="match status" value="1"/>
</dbReference>
<dbReference type="AlphaFoldDB" id="W6JXU3"/>
<dbReference type="Gene3D" id="3.40.50.12090">
    <property type="match status" value="1"/>
</dbReference>
<accession>W6JXU3</accession>
<dbReference type="PANTHER" id="PTHR30032:SF4">
    <property type="entry name" value="AMIDASE ENHANCER"/>
    <property type="match status" value="1"/>
</dbReference>
<dbReference type="CDD" id="cd10917">
    <property type="entry name" value="CE4_NodB_like_6s_7s"/>
    <property type="match status" value="1"/>
</dbReference>